<dbReference type="Proteomes" id="UP000091918">
    <property type="component" value="Unassembled WGS sequence"/>
</dbReference>
<name>A0A1B7NSN2_9EURO</name>
<dbReference type="PANTHER" id="PTHR37945:SF1">
    <property type="entry name" value="EXTRACELLULAR TUNGSTATE BINDING PROTEIN"/>
    <property type="match status" value="1"/>
</dbReference>
<feature type="signal peptide" evidence="1">
    <location>
        <begin position="1"/>
        <end position="27"/>
    </location>
</feature>
<dbReference type="OrthoDB" id="10260248at2759"/>
<dbReference type="STRING" id="1658172.A0A1B7NSN2"/>
<comment type="caution">
    <text evidence="3">The sequence shown here is derived from an EMBL/GenBank/DDBJ whole genome shotgun (WGS) entry which is preliminary data.</text>
</comment>
<evidence type="ECO:0000259" key="2">
    <source>
        <dbReference type="Pfam" id="PF12849"/>
    </source>
</evidence>
<dbReference type="InterPro" id="IPR052738">
    <property type="entry name" value="ABC-Tungstate_binding"/>
</dbReference>
<dbReference type="AlphaFoldDB" id="A0A1B7NSN2"/>
<reference evidence="3 4" key="1">
    <citation type="submission" date="2015-07" db="EMBL/GenBank/DDBJ databases">
        <title>Emmonsia species relationships and genome sequence.</title>
        <authorList>
            <person name="Cuomo C.A."/>
            <person name="Schwartz I.S."/>
            <person name="Kenyon C."/>
            <person name="de Hoog G.S."/>
            <person name="Govender N.P."/>
            <person name="Botha A."/>
            <person name="Moreno L."/>
            <person name="de Vries M."/>
            <person name="Munoz J.F."/>
            <person name="Stielow J.B."/>
        </authorList>
    </citation>
    <scope>NUCLEOTIDE SEQUENCE [LARGE SCALE GENOMIC DNA]</scope>
    <source>
        <strain evidence="3 4">CBS 136260</strain>
    </source>
</reference>
<dbReference type="SUPFAM" id="SSF53850">
    <property type="entry name" value="Periplasmic binding protein-like II"/>
    <property type="match status" value="1"/>
</dbReference>
<dbReference type="EMBL" id="LGUA01000890">
    <property type="protein sequence ID" value="OAX79808.1"/>
    <property type="molecule type" value="Genomic_DNA"/>
</dbReference>
<gene>
    <name evidence="3" type="ORF">ACJ72_05869</name>
</gene>
<keyword evidence="4" id="KW-1185">Reference proteome</keyword>
<dbReference type="Pfam" id="PF12849">
    <property type="entry name" value="PBP_like_2"/>
    <property type="match status" value="1"/>
</dbReference>
<dbReference type="PANTHER" id="PTHR37945">
    <property type="entry name" value="EXTRACELLULAR TUNGSTATE BINDING PROTEIN"/>
    <property type="match status" value="1"/>
</dbReference>
<evidence type="ECO:0000313" key="3">
    <source>
        <dbReference type="EMBL" id="OAX79808.1"/>
    </source>
</evidence>
<evidence type="ECO:0000313" key="4">
    <source>
        <dbReference type="Proteomes" id="UP000091918"/>
    </source>
</evidence>
<dbReference type="Gene3D" id="3.40.190.10">
    <property type="entry name" value="Periplasmic binding protein-like II"/>
    <property type="match status" value="2"/>
</dbReference>
<proteinExistence type="predicted"/>
<feature type="chain" id="PRO_5008598168" description="PBP domain-containing protein" evidence="1">
    <location>
        <begin position="28"/>
        <end position="306"/>
    </location>
</feature>
<feature type="domain" description="PBP" evidence="2">
    <location>
        <begin position="43"/>
        <end position="281"/>
    </location>
</feature>
<organism evidence="3 4">
    <name type="scientific">Emergomyces africanus</name>
    <dbReference type="NCBI Taxonomy" id="1955775"/>
    <lineage>
        <taxon>Eukaryota</taxon>
        <taxon>Fungi</taxon>
        <taxon>Dikarya</taxon>
        <taxon>Ascomycota</taxon>
        <taxon>Pezizomycotina</taxon>
        <taxon>Eurotiomycetes</taxon>
        <taxon>Eurotiomycetidae</taxon>
        <taxon>Onygenales</taxon>
        <taxon>Ajellomycetaceae</taxon>
        <taxon>Emergomyces</taxon>
    </lineage>
</organism>
<sequence>MLRCVLKTLALTFLLQFATTAAHAVEAEQVYDGGFKENSTISLRIGNGGAGQSGMIAELANVFIRECVEDGAEPFRVAWYKSDTTESVDHLKTGIVDVAITYNSVAEKVAVFRGIASKSLFIWNDHFMLVGPHSNPARLDMKSDIYSMISTIFAMAESGATDPPVKFLSRFDKSATNIKESELFIAIGQVPWANPRAAWYHEYMAYPIEALNAAARLMEYTITDRGTYLSVSEKIRNLTTIYKVGTDDPDDPLLNPAHLLVGTKAQDLALANKFADWLVSAAGQSVIARFKKDGKLVYTSALRKGR</sequence>
<evidence type="ECO:0000256" key="1">
    <source>
        <dbReference type="SAM" id="SignalP"/>
    </source>
</evidence>
<dbReference type="InterPro" id="IPR024370">
    <property type="entry name" value="PBP_domain"/>
</dbReference>
<protein>
    <recommendedName>
        <fullName evidence="2">PBP domain-containing protein</fullName>
    </recommendedName>
</protein>
<accession>A0A1B7NSN2</accession>
<keyword evidence="1" id="KW-0732">Signal</keyword>